<dbReference type="Proteomes" id="UP001518872">
    <property type="component" value="Unassembled WGS sequence"/>
</dbReference>
<evidence type="ECO:0000313" key="1">
    <source>
        <dbReference type="EMBL" id="MBM7080411.1"/>
    </source>
</evidence>
<name>A0ABS2J2Q1_9ACTN</name>
<evidence type="ECO:0000313" key="2">
    <source>
        <dbReference type="Proteomes" id="UP001518872"/>
    </source>
</evidence>
<keyword evidence="2" id="KW-1185">Reference proteome</keyword>
<accession>A0ABS2J2Q1</accession>
<reference evidence="1 2" key="1">
    <citation type="submission" date="2021-02" db="EMBL/GenBank/DDBJ databases">
        <authorList>
            <person name="Ra J.-S."/>
        </authorList>
    </citation>
    <scope>NUCLEOTIDE SEQUENCE [LARGE SCALE GENOMIC DNA]</scope>
    <source>
        <strain evidence="1 2">MMS20-R1-14</strain>
    </source>
</reference>
<sequence>MDDLTRVSSARRFSGVRGDDHFDVVLEGGPVGLTAIERAHSAPAGTGRIKVPYLGGYEHFERSSDHDGLNDDASRVVVFHWTMRTKIAE</sequence>
<dbReference type="RefSeq" id="WP_204928157.1">
    <property type="nucleotide sequence ID" value="NZ_JAFEUC010000019.1"/>
</dbReference>
<protein>
    <submittedName>
        <fullName evidence="1">Uncharacterized protein</fullName>
    </submittedName>
</protein>
<dbReference type="Pfam" id="PF19450">
    <property type="entry name" value="DUF5988"/>
    <property type="match status" value="1"/>
</dbReference>
<gene>
    <name evidence="1" type="ORF">JQX11_29255</name>
</gene>
<proteinExistence type="predicted"/>
<dbReference type="InterPro" id="IPR046030">
    <property type="entry name" value="DUF5988"/>
</dbReference>
<comment type="caution">
    <text evidence="1">The sequence shown here is derived from an EMBL/GenBank/DDBJ whole genome shotgun (WGS) entry which is preliminary data.</text>
</comment>
<dbReference type="EMBL" id="JAFEUC010000019">
    <property type="protein sequence ID" value="MBM7080411.1"/>
    <property type="molecule type" value="Genomic_DNA"/>
</dbReference>
<organism evidence="1 2">
    <name type="scientific">Micromonospora humida</name>
    <dbReference type="NCBI Taxonomy" id="2809018"/>
    <lineage>
        <taxon>Bacteria</taxon>
        <taxon>Bacillati</taxon>
        <taxon>Actinomycetota</taxon>
        <taxon>Actinomycetes</taxon>
        <taxon>Micromonosporales</taxon>
        <taxon>Micromonosporaceae</taxon>
        <taxon>Micromonospora</taxon>
    </lineage>
</organism>